<feature type="transmembrane region" description="Helical" evidence="5">
    <location>
        <begin position="223"/>
        <end position="243"/>
    </location>
</feature>
<keyword evidence="2 5" id="KW-0812">Transmembrane</keyword>
<feature type="transmembrane region" description="Helical" evidence="5">
    <location>
        <begin position="194"/>
        <end position="217"/>
    </location>
</feature>
<feature type="domain" description="Major facilitator superfamily (MFS) profile" evidence="6">
    <location>
        <begin position="69"/>
        <end position="503"/>
    </location>
</feature>
<feature type="transmembrane region" description="Helical" evidence="5">
    <location>
        <begin position="160"/>
        <end position="182"/>
    </location>
</feature>
<protein>
    <recommendedName>
        <fullName evidence="6">Major facilitator superfamily (MFS) profile domain-containing protein</fullName>
    </recommendedName>
</protein>
<keyword evidence="3 5" id="KW-1133">Transmembrane helix</keyword>
<dbReference type="Gene3D" id="1.20.1250.20">
    <property type="entry name" value="MFS general substrate transporter like domains"/>
    <property type="match status" value="1"/>
</dbReference>
<reference evidence="7" key="1">
    <citation type="journal article" date="2020" name="bioRxiv">
        <title>Whole genome comparisons of ergot fungi reveals the divergence and evolution of species within the genus Claviceps are the result of varying mechanisms driving genome evolution and host range expansion.</title>
        <authorList>
            <person name="Wyka S.A."/>
            <person name="Mondo S.J."/>
            <person name="Liu M."/>
            <person name="Dettman J."/>
            <person name="Nalam V."/>
            <person name="Broders K.D."/>
        </authorList>
    </citation>
    <scope>NUCLEOTIDE SEQUENCE</scope>
    <source>
        <strain evidence="7">CCC 489</strain>
    </source>
</reference>
<dbReference type="InterPro" id="IPR011701">
    <property type="entry name" value="MFS"/>
</dbReference>
<feature type="transmembrane region" description="Helical" evidence="5">
    <location>
        <begin position="72"/>
        <end position="94"/>
    </location>
</feature>
<dbReference type="Proteomes" id="UP000811619">
    <property type="component" value="Unassembled WGS sequence"/>
</dbReference>
<dbReference type="PANTHER" id="PTHR23502:SF60">
    <property type="entry name" value="MAJOR FACILITATOR SUPERFAMILY (MFS) PROFILE DOMAIN-CONTAINING PROTEIN-RELATED"/>
    <property type="match status" value="1"/>
</dbReference>
<feature type="transmembrane region" description="Helical" evidence="5">
    <location>
        <begin position="455"/>
        <end position="473"/>
    </location>
</feature>
<accession>A0A8K0J8Y1</accession>
<dbReference type="InterPro" id="IPR020846">
    <property type="entry name" value="MFS_dom"/>
</dbReference>
<feature type="transmembrane region" description="Helical" evidence="5">
    <location>
        <begin position="479"/>
        <end position="498"/>
    </location>
</feature>
<dbReference type="InterPro" id="IPR036259">
    <property type="entry name" value="MFS_trans_sf"/>
</dbReference>
<feature type="transmembrane region" description="Helical" evidence="5">
    <location>
        <begin position="414"/>
        <end position="434"/>
    </location>
</feature>
<dbReference type="PROSITE" id="PS50850">
    <property type="entry name" value="MFS"/>
    <property type="match status" value="1"/>
</dbReference>
<evidence type="ECO:0000313" key="8">
    <source>
        <dbReference type="Proteomes" id="UP000811619"/>
    </source>
</evidence>
<dbReference type="OrthoDB" id="6770063at2759"/>
<evidence type="ECO:0000256" key="3">
    <source>
        <dbReference type="ARBA" id="ARBA00022989"/>
    </source>
</evidence>
<dbReference type="GO" id="GO:0022857">
    <property type="term" value="F:transmembrane transporter activity"/>
    <property type="evidence" value="ECO:0007669"/>
    <property type="project" value="InterPro"/>
</dbReference>
<evidence type="ECO:0000256" key="4">
    <source>
        <dbReference type="ARBA" id="ARBA00023136"/>
    </source>
</evidence>
<organism evidence="7 8">
    <name type="scientific">Claviceps africana</name>
    <dbReference type="NCBI Taxonomy" id="83212"/>
    <lineage>
        <taxon>Eukaryota</taxon>
        <taxon>Fungi</taxon>
        <taxon>Dikarya</taxon>
        <taxon>Ascomycota</taxon>
        <taxon>Pezizomycotina</taxon>
        <taxon>Sordariomycetes</taxon>
        <taxon>Hypocreomycetidae</taxon>
        <taxon>Hypocreales</taxon>
        <taxon>Clavicipitaceae</taxon>
        <taxon>Claviceps</taxon>
    </lineage>
</organism>
<dbReference type="SUPFAM" id="SSF103473">
    <property type="entry name" value="MFS general substrate transporter"/>
    <property type="match status" value="1"/>
</dbReference>
<comment type="subcellular location">
    <subcellularLocation>
        <location evidence="1">Membrane</location>
        <topology evidence="1">Multi-pass membrane protein</topology>
    </subcellularLocation>
</comment>
<evidence type="ECO:0000256" key="1">
    <source>
        <dbReference type="ARBA" id="ARBA00004141"/>
    </source>
</evidence>
<comment type="caution">
    <text evidence="7">The sequence shown here is derived from an EMBL/GenBank/DDBJ whole genome shotgun (WGS) entry which is preliminary data.</text>
</comment>
<feature type="transmembrane region" description="Helical" evidence="5">
    <location>
        <begin position="380"/>
        <end position="402"/>
    </location>
</feature>
<dbReference type="Pfam" id="PF07690">
    <property type="entry name" value="MFS_1"/>
    <property type="match status" value="1"/>
</dbReference>
<dbReference type="PANTHER" id="PTHR23502">
    <property type="entry name" value="MAJOR FACILITATOR SUPERFAMILY"/>
    <property type="match status" value="1"/>
</dbReference>
<dbReference type="GO" id="GO:0016020">
    <property type="term" value="C:membrane"/>
    <property type="evidence" value="ECO:0007669"/>
    <property type="project" value="UniProtKB-SubCell"/>
</dbReference>
<keyword evidence="4 5" id="KW-0472">Membrane</keyword>
<evidence type="ECO:0000313" key="7">
    <source>
        <dbReference type="EMBL" id="KAG5927433.1"/>
    </source>
</evidence>
<feature type="transmembrane region" description="Helical" evidence="5">
    <location>
        <begin position="106"/>
        <end position="127"/>
    </location>
</feature>
<evidence type="ECO:0000259" key="6">
    <source>
        <dbReference type="PROSITE" id="PS50850"/>
    </source>
</evidence>
<name>A0A8K0J8Y1_9HYPO</name>
<evidence type="ECO:0000256" key="5">
    <source>
        <dbReference type="SAM" id="Phobius"/>
    </source>
</evidence>
<keyword evidence="8" id="KW-1185">Reference proteome</keyword>
<dbReference type="AlphaFoldDB" id="A0A8K0J8Y1"/>
<proteinExistence type="predicted"/>
<gene>
    <name evidence="7" type="ORF">E4U42_002268</name>
</gene>
<feature type="transmembrane region" description="Helical" evidence="5">
    <location>
        <begin position="301"/>
        <end position="320"/>
    </location>
</feature>
<dbReference type="EMBL" id="SRPY01000182">
    <property type="protein sequence ID" value="KAG5927433.1"/>
    <property type="molecule type" value="Genomic_DNA"/>
</dbReference>
<sequence>MSSIPDFNQPSASDYEASTCTDFESQHVSASATTPLLAAAASSPFIVAFNKPFDDRNPLDWDVKHKWMVTNVLSATGFNRILVSTILAPALAAMSSDLGMSSTESVMALSIYLLATAFGPLFIGPLTELYGREVVLHGSNLWFLVWNVVCGFANTKELLLVARFMAGFGASSVYSLAGGVLGDIWHPEQRGESLGWYLTIPLIAVAAGPILGGAITAYLSWRWMFWITSGVQAVMSLFCLMTFRETYAPVILHRIARHLRSETGNEKYQTLEERLERQKPVLCVLVAALSRPLRLLVGHPIIQISSVILAFNYGLLYLAMASFAELWITKYHQSTTASGFHYIACALGELLGSRIGGPLMDRLFVVMQNWSYTGEHIPEFRLPLLIPGALLAPVGLLVYGWAAEYLLHWLVVDAGMLLALFGLQLIGLAMQAYVMDAYSDHVSSALSASQFLRSLTAFAFPLFAPSMYAALGYGWGNTIMALLGLVIGLPAPMILWVYGTRLRRKAESSY</sequence>
<evidence type="ECO:0000256" key="2">
    <source>
        <dbReference type="ARBA" id="ARBA00022692"/>
    </source>
</evidence>